<sequence length="51" mass="5962">MIPGVFQMKGPKNSTNRILTIFNGYMKSKPEFIPSKIIVKSYTIHIFTEWE</sequence>
<gene>
    <name evidence="1" type="ordered locus">zobellia_4186</name>
</gene>
<evidence type="ECO:0000313" key="1">
    <source>
        <dbReference type="EMBL" id="CAZ98321.1"/>
    </source>
</evidence>
<dbReference type="Proteomes" id="UP000008898">
    <property type="component" value="Chromosome"/>
</dbReference>
<accession>G0L7V7</accession>
<evidence type="ECO:0000313" key="2">
    <source>
        <dbReference type="Proteomes" id="UP000008898"/>
    </source>
</evidence>
<dbReference type="HOGENOM" id="CLU_3105602_0_0_10"/>
<keyword evidence="2" id="KW-1185">Reference proteome</keyword>
<protein>
    <submittedName>
        <fullName evidence="1">Uncharacterized protein</fullName>
    </submittedName>
</protein>
<organism evidence="1 2">
    <name type="scientific">Zobellia galactanivorans (strain DSM 12802 / CCUG 47099 / CIP 106680 / NCIMB 13871 / Dsij)</name>
    <dbReference type="NCBI Taxonomy" id="63186"/>
    <lineage>
        <taxon>Bacteria</taxon>
        <taxon>Pseudomonadati</taxon>
        <taxon>Bacteroidota</taxon>
        <taxon>Flavobacteriia</taxon>
        <taxon>Flavobacteriales</taxon>
        <taxon>Flavobacteriaceae</taxon>
        <taxon>Zobellia</taxon>
    </lineage>
</organism>
<proteinExistence type="predicted"/>
<dbReference type="EMBL" id="FP476056">
    <property type="protein sequence ID" value="CAZ98321.1"/>
    <property type="molecule type" value="Genomic_DNA"/>
</dbReference>
<dbReference type="KEGG" id="zga:ZOBELLIA_4186"/>
<name>G0L7V7_ZOBGA</name>
<dbReference type="AlphaFoldDB" id="G0L7V7"/>
<dbReference type="STRING" id="63186.ZOBELLIA_4186"/>
<reference evidence="1 2" key="2">
    <citation type="journal article" date="2012" name="Environ. Microbiol.">
        <title>Characterization of the first alginolytic operons in a marine bacterium: from their emergence in marine Flavobacteriia to their independent transfers to marine Proteobacteria and human gut Bacteroides.</title>
        <authorList>
            <person name="Thomas F."/>
            <person name="Barbeyron T."/>
            <person name="Tonon T."/>
            <person name="Genicot S."/>
            <person name="Czjzek M."/>
            <person name="Michel G."/>
        </authorList>
    </citation>
    <scope>NUCLEOTIDE SEQUENCE [LARGE SCALE GENOMIC DNA]</scope>
    <source>
        <strain evidence="2">DSM 12802 / CCUG 47099 / CIP 106680 / NCIMB 13871 / Dsij</strain>
    </source>
</reference>
<reference evidence="2" key="1">
    <citation type="submission" date="2009-07" db="EMBL/GenBank/DDBJ databases">
        <title>Complete genome sequence of Zobellia galactanivorans Dsij.</title>
        <authorList>
            <consortium name="Genoscope - CEA"/>
        </authorList>
    </citation>
    <scope>NUCLEOTIDE SEQUENCE [LARGE SCALE GENOMIC DNA]</scope>
    <source>
        <strain evidence="2">DSM 12802 / CCUG 47099 / CIP 106680 / NCIMB 13871 / Dsij</strain>
    </source>
</reference>